<evidence type="ECO:0008006" key="5">
    <source>
        <dbReference type="Google" id="ProtNLM"/>
    </source>
</evidence>
<dbReference type="InterPro" id="IPR040442">
    <property type="entry name" value="Pyrv_kinase-like_dom_sf"/>
</dbReference>
<proteinExistence type="predicted"/>
<dbReference type="SUPFAM" id="SSF51621">
    <property type="entry name" value="Phosphoenolpyruvate/pyruvate domain"/>
    <property type="match status" value="1"/>
</dbReference>
<evidence type="ECO:0000256" key="1">
    <source>
        <dbReference type="ARBA" id="ARBA00001946"/>
    </source>
</evidence>
<dbReference type="EMBL" id="VSSQ01069386">
    <property type="protein sequence ID" value="MPN21410.1"/>
    <property type="molecule type" value="Genomic_DNA"/>
</dbReference>
<dbReference type="GO" id="GO:0003824">
    <property type="term" value="F:catalytic activity"/>
    <property type="evidence" value="ECO:0007669"/>
    <property type="project" value="InterPro"/>
</dbReference>
<sequence length="193" mass="22003">MSDKKIYMLPIIESGDVINLSTRQETLTRIKSYIDTMAEYVLNVRIGGNDFCKHFGIRRSLDETIYDILPIANILSDILTVFSMDYVVSGPVWEYFDSPDGEWADGLKKEIKRDKLNGFVGKTVIHPNQIEIVNQCLKVEKADFEDAVSILSFKSDHLLVAKSNDGKRMNEIKTHTKWAEKIVILANIYGVKE</sequence>
<evidence type="ECO:0000256" key="3">
    <source>
        <dbReference type="ARBA" id="ARBA00022842"/>
    </source>
</evidence>
<organism evidence="4">
    <name type="scientific">bioreactor metagenome</name>
    <dbReference type="NCBI Taxonomy" id="1076179"/>
    <lineage>
        <taxon>unclassified sequences</taxon>
        <taxon>metagenomes</taxon>
        <taxon>ecological metagenomes</taxon>
    </lineage>
</organism>
<comment type="caution">
    <text evidence="4">The sequence shown here is derived from an EMBL/GenBank/DDBJ whole genome shotgun (WGS) entry which is preliminary data.</text>
</comment>
<reference evidence="4" key="1">
    <citation type="submission" date="2019-08" db="EMBL/GenBank/DDBJ databases">
        <authorList>
            <person name="Kucharzyk K."/>
            <person name="Murdoch R.W."/>
            <person name="Higgins S."/>
            <person name="Loffler F."/>
        </authorList>
    </citation>
    <scope>NUCLEOTIDE SEQUENCE</scope>
</reference>
<comment type="cofactor">
    <cofactor evidence="1">
        <name>Mg(2+)</name>
        <dbReference type="ChEBI" id="CHEBI:18420"/>
    </cofactor>
</comment>
<dbReference type="InterPro" id="IPR015813">
    <property type="entry name" value="Pyrv/PenolPyrv_kinase-like_dom"/>
</dbReference>
<gene>
    <name evidence="4" type="ORF">SDC9_168789</name>
</gene>
<accession>A0A645G645</accession>
<keyword evidence="2" id="KW-0479">Metal-binding</keyword>
<name>A0A645G645_9ZZZZ</name>
<dbReference type="AlphaFoldDB" id="A0A645G645"/>
<evidence type="ECO:0000313" key="4">
    <source>
        <dbReference type="EMBL" id="MPN21410.1"/>
    </source>
</evidence>
<dbReference type="Pfam" id="PF15617">
    <property type="entry name" value="C-C_Bond_Lyase"/>
    <property type="match status" value="1"/>
</dbReference>
<protein>
    <recommendedName>
        <fullName evidence="5">HpcH/HpaI aldolase/citrate lyase domain-containing protein</fullName>
    </recommendedName>
</protein>
<dbReference type="PANTHER" id="PTHR32308:SF10">
    <property type="entry name" value="CITRATE LYASE SUBUNIT BETA"/>
    <property type="match status" value="1"/>
</dbReference>
<dbReference type="GO" id="GO:0006107">
    <property type="term" value="P:oxaloacetate metabolic process"/>
    <property type="evidence" value="ECO:0007669"/>
    <property type="project" value="TreeGrafter"/>
</dbReference>
<dbReference type="PANTHER" id="PTHR32308">
    <property type="entry name" value="LYASE BETA SUBUNIT, PUTATIVE (AFU_ORTHOLOGUE AFUA_4G13030)-RELATED"/>
    <property type="match status" value="1"/>
</dbReference>
<keyword evidence="3" id="KW-0460">Magnesium</keyword>
<evidence type="ECO:0000256" key="2">
    <source>
        <dbReference type="ARBA" id="ARBA00022723"/>
    </source>
</evidence>
<dbReference type="Gene3D" id="3.20.20.60">
    <property type="entry name" value="Phosphoenolpyruvate-binding domains"/>
    <property type="match status" value="1"/>
</dbReference>
<dbReference type="GO" id="GO:0000287">
    <property type="term" value="F:magnesium ion binding"/>
    <property type="evidence" value="ECO:0007669"/>
    <property type="project" value="TreeGrafter"/>
</dbReference>
<dbReference type="InterPro" id="IPR039480">
    <property type="entry name" value="C-C_Bond_Lyase-like"/>
</dbReference>